<comment type="similarity">
    <text evidence="4">Belongs to the WD repeat ELP2 family.</text>
</comment>
<feature type="repeat" description="WD" evidence="11">
    <location>
        <begin position="262"/>
        <end position="294"/>
    </location>
</feature>
<dbReference type="FunFam" id="2.130.10.10:FF:000400">
    <property type="entry name" value="Elongator acetyltransferase complex subunit 2"/>
    <property type="match status" value="1"/>
</dbReference>
<dbReference type="PANTHER" id="PTHR44111">
    <property type="entry name" value="ELONGATOR COMPLEX PROTEIN 2"/>
    <property type="match status" value="1"/>
</dbReference>
<feature type="repeat" description="WD" evidence="11">
    <location>
        <begin position="364"/>
        <end position="395"/>
    </location>
</feature>
<keyword evidence="8" id="KW-0819">tRNA processing</keyword>
<evidence type="ECO:0000256" key="2">
    <source>
        <dbReference type="ARBA" id="ARBA00004496"/>
    </source>
</evidence>
<dbReference type="SMART" id="SM00320">
    <property type="entry name" value="WD40"/>
    <property type="match status" value="9"/>
</dbReference>
<evidence type="ECO:0000256" key="10">
    <source>
        <dbReference type="ARBA" id="ARBA00023242"/>
    </source>
</evidence>
<dbReference type="InterPro" id="IPR037289">
    <property type="entry name" value="Elp2"/>
</dbReference>
<keyword evidence="9" id="KW-0677">Repeat</keyword>
<dbReference type="RefSeq" id="XP_056038796.1">
    <property type="nucleotide sequence ID" value="XM_056181812.1"/>
</dbReference>
<proteinExistence type="inferred from homology"/>
<dbReference type="InterPro" id="IPR020472">
    <property type="entry name" value="WD40_PAC1"/>
</dbReference>
<keyword evidence="6" id="KW-0963">Cytoplasm</keyword>
<evidence type="ECO:0000256" key="8">
    <source>
        <dbReference type="ARBA" id="ARBA00022694"/>
    </source>
</evidence>
<dbReference type="InterPro" id="IPR036322">
    <property type="entry name" value="WD40_repeat_dom_sf"/>
</dbReference>
<dbReference type="KEGG" id="som:SOMG_03021"/>
<evidence type="ECO:0000256" key="11">
    <source>
        <dbReference type="PROSITE-ProRule" id="PRU00221"/>
    </source>
</evidence>
<keyword evidence="7 11" id="KW-0853">WD repeat</keyword>
<name>A0AAF0AYB4_9SCHI</name>
<gene>
    <name evidence="12" type="primary">elp2</name>
    <name evidence="12" type="ORF">SOMG_03021</name>
</gene>
<evidence type="ECO:0000313" key="13">
    <source>
        <dbReference type="Proteomes" id="UP001212411"/>
    </source>
</evidence>
<dbReference type="EMBL" id="CP115612">
    <property type="protein sequence ID" value="WBW74553.1"/>
    <property type="molecule type" value="Genomic_DNA"/>
</dbReference>
<evidence type="ECO:0000313" key="12">
    <source>
        <dbReference type="EMBL" id="WBW74553.1"/>
    </source>
</evidence>
<comment type="subcellular location">
    <subcellularLocation>
        <location evidence="2">Cytoplasm</location>
    </subcellularLocation>
    <subcellularLocation>
        <location evidence="1">Nucleus</location>
    </subcellularLocation>
</comment>
<feature type="repeat" description="WD" evidence="11">
    <location>
        <begin position="618"/>
        <end position="661"/>
    </location>
</feature>
<feature type="repeat" description="WD" evidence="11">
    <location>
        <begin position="185"/>
        <end position="222"/>
    </location>
</feature>
<dbReference type="GO" id="GO:0002098">
    <property type="term" value="P:tRNA wobble uridine modification"/>
    <property type="evidence" value="ECO:0007669"/>
    <property type="project" value="InterPro"/>
</dbReference>
<dbReference type="PROSITE" id="PS50294">
    <property type="entry name" value="WD_REPEATS_REGION"/>
    <property type="match status" value="3"/>
</dbReference>
<keyword evidence="13" id="KW-1185">Reference proteome</keyword>
<dbReference type="SUPFAM" id="SSF50978">
    <property type="entry name" value="WD40 repeat-like"/>
    <property type="match status" value="1"/>
</dbReference>
<dbReference type="PROSITE" id="PS50082">
    <property type="entry name" value="WD_REPEATS_2"/>
    <property type="match status" value="6"/>
</dbReference>
<evidence type="ECO:0000256" key="1">
    <source>
        <dbReference type="ARBA" id="ARBA00004123"/>
    </source>
</evidence>
<comment type="pathway">
    <text evidence="3">tRNA modification; 5-methoxycarbonylmethyl-2-thiouridine-tRNA biosynthesis.</text>
</comment>
<dbReference type="InterPro" id="IPR011047">
    <property type="entry name" value="Quinoprotein_ADH-like_sf"/>
</dbReference>
<organism evidence="12 13">
    <name type="scientific">Schizosaccharomyces osmophilus</name>
    <dbReference type="NCBI Taxonomy" id="2545709"/>
    <lineage>
        <taxon>Eukaryota</taxon>
        <taxon>Fungi</taxon>
        <taxon>Dikarya</taxon>
        <taxon>Ascomycota</taxon>
        <taxon>Taphrinomycotina</taxon>
        <taxon>Schizosaccharomycetes</taxon>
        <taxon>Schizosaccharomycetales</taxon>
        <taxon>Schizosaccharomycetaceae</taxon>
        <taxon>Schizosaccharomyces</taxon>
    </lineage>
</organism>
<dbReference type="Gene3D" id="2.130.10.10">
    <property type="entry name" value="YVTN repeat-like/Quinoprotein amine dehydrogenase"/>
    <property type="match status" value="3"/>
</dbReference>
<dbReference type="SUPFAM" id="SSF50998">
    <property type="entry name" value="Quinoprotein alcohol dehydrogenase-like"/>
    <property type="match status" value="1"/>
</dbReference>
<evidence type="ECO:0000256" key="6">
    <source>
        <dbReference type="ARBA" id="ARBA00022490"/>
    </source>
</evidence>
<dbReference type="PRINTS" id="PR00320">
    <property type="entry name" value="GPROTEINBRPT"/>
</dbReference>
<evidence type="ECO:0000256" key="9">
    <source>
        <dbReference type="ARBA" id="ARBA00022737"/>
    </source>
</evidence>
<reference evidence="12 13" key="1">
    <citation type="journal article" date="2023" name="G3 (Bethesda)">
        <title>A high-quality reference genome for the fission yeast Schizosaccharomyces osmophilus.</title>
        <authorList>
            <person name="Jia G.S."/>
            <person name="Zhang W.C."/>
            <person name="Liang Y."/>
            <person name="Liu X.H."/>
            <person name="Rhind N."/>
            <person name="Pidoux A."/>
            <person name="Brysch-Herzberg M."/>
            <person name="Du L.L."/>
        </authorList>
    </citation>
    <scope>NUCLEOTIDE SEQUENCE [LARGE SCALE GENOMIC DNA]</scope>
    <source>
        <strain evidence="12 13">CBS 15793</strain>
    </source>
</reference>
<evidence type="ECO:0000256" key="7">
    <source>
        <dbReference type="ARBA" id="ARBA00022574"/>
    </source>
</evidence>
<dbReference type="Proteomes" id="UP001212411">
    <property type="component" value="Chromosome 2"/>
</dbReference>
<keyword evidence="10" id="KW-0539">Nucleus</keyword>
<dbReference type="GO" id="GO:0005634">
    <property type="term" value="C:nucleus"/>
    <property type="evidence" value="ECO:0007669"/>
    <property type="project" value="UniProtKB-SubCell"/>
</dbReference>
<dbReference type="GO" id="GO:0033588">
    <property type="term" value="C:elongator holoenzyme complex"/>
    <property type="evidence" value="ECO:0007669"/>
    <property type="project" value="InterPro"/>
</dbReference>
<evidence type="ECO:0000256" key="4">
    <source>
        <dbReference type="ARBA" id="ARBA00005881"/>
    </source>
</evidence>
<dbReference type="InterPro" id="IPR015943">
    <property type="entry name" value="WD40/YVTN_repeat-like_dom_sf"/>
</dbReference>
<feature type="repeat" description="WD" evidence="11">
    <location>
        <begin position="572"/>
        <end position="613"/>
    </location>
</feature>
<dbReference type="PANTHER" id="PTHR44111:SF1">
    <property type="entry name" value="ELONGATOR COMPLEX PROTEIN 2"/>
    <property type="match status" value="1"/>
</dbReference>
<evidence type="ECO:0000256" key="3">
    <source>
        <dbReference type="ARBA" id="ARBA00005043"/>
    </source>
</evidence>
<dbReference type="AlphaFoldDB" id="A0AAF0AYB4"/>
<accession>A0AAF0AYB4</accession>
<dbReference type="InterPro" id="IPR001680">
    <property type="entry name" value="WD40_rpt"/>
</dbReference>
<dbReference type="GeneID" id="80876501"/>
<dbReference type="GO" id="GO:0005737">
    <property type="term" value="C:cytoplasm"/>
    <property type="evidence" value="ECO:0007669"/>
    <property type="project" value="UniProtKB-SubCell"/>
</dbReference>
<sequence>MFRYETLHAGCNRISEAASWMKNFGLVYGAEKLIAIADPFKEIRYLLAGHTDRISCIEELTTEKTLIISGSSDKTVRVWEKNDENDAFDNIQTINLDATPESLTVNGDLIIAGCSNSKCVVFEWKGAGEMLKEVSRFETGELIPMDLKLIKFKDGIVLVVGGSNKRINVYGSDNVYIYFELKAVLTGHLDWVRCLSVRQTSESMATLISGSQDRYMRLWKISLWEEKDEATSDEFSETLLSNKPIRFKLNGVEYKIVFDALLMGHEDWIMNVQWHPSKEIILSSSADSSLIVWEPDTATGIWVPNGRMGEIASSHGSTTATGSAGGFWGGFWSPDGDAVACWGRTGGWRLWKKSGEDWEQLPSVSGHTKPVKGIAWDPQGQFFFTASLDQTTRLYARYEKDNTWREMARPQIHGYDLASVQCLPSRIGFISCADEKVTRVFEFPKTIARLLKRLCGAQLFEEKLPEAANVPLLGLSNKATTATETGTINADEVQTPLIEVIDSLQHPPFEEHLQRLLLFPEVEKVYGHGYEVYACDVSHKGDYMATSCKSQSPEHAMIRLYDTNVWKQQQMLSGHSLTVTTIKFSYDDKYLLTAGRDRLVCIHEYSEAESKFLPYVVIKAHSRIIWDAAWAPKEMGYVFATASRDKMVKFWQVLDDKKVKDVVCLQFADAVTALDIAPFFHDDHLLLAVGTESGKTYVWKCPKDDLTKWTPLRLPDAMSPKEPVNKIAWRPVYDKEGEYSLLLAGEDTSIRMLLVQLN</sequence>
<evidence type="ECO:0000256" key="5">
    <source>
        <dbReference type="ARBA" id="ARBA00020267"/>
    </source>
</evidence>
<protein>
    <recommendedName>
        <fullName evidence="5">Elongator complex protein 2</fullName>
    </recommendedName>
</protein>
<feature type="repeat" description="WD" evidence="11">
    <location>
        <begin position="47"/>
        <end position="80"/>
    </location>
</feature>
<dbReference type="Pfam" id="PF00400">
    <property type="entry name" value="WD40"/>
    <property type="match status" value="6"/>
</dbReference>